<dbReference type="InterPro" id="IPR014347">
    <property type="entry name" value="Tautomerase/MIF_sf"/>
</dbReference>
<evidence type="ECO:0000313" key="1">
    <source>
        <dbReference type="EMBL" id="AII87531.1"/>
    </source>
</evidence>
<evidence type="ECO:0000313" key="2">
    <source>
        <dbReference type="Proteomes" id="UP000028680"/>
    </source>
</evidence>
<keyword evidence="2" id="KW-1185">Reference proteome</keyword>
<reference evidence="1 2" key="1">
    <citation type="journal article" date="2014" name="ISME J.">
        <title>Adaptation of an abundant Roseobacter RCA organism to pelagic systems revealed by genomic and transcriptomic analyses.</title>
        <authorList>
            <person name="Voget S."/>
            <person name="Wemheuer B."/>
            <person name="Brinkhoff T."/>
            <person name="Vollmers J."/>
            <person name="Dietrich S."/>
            <person name="Giebel H.A."/>
            <person name="Beardsley C."/>
            <person name="Sardemann C."/>
            <person name="Bakenhus I."/>
            <person name="Billerbeck S."/>
            <person name="Daniel R."/>
            <person name="Simon M."/>
        </authorList>
    </citation>
    <scope>NUCLEOTIDE SEQUENCE [LARGE SCALE GENOMIC DNA]</scope>
    <source>
        <strain evidence="1 2">RCA23</strain>
    </source>
</reference>
<dbReference type="Proteomes" id="UP000028680">
    <property type="component" value="Chromosome"/>
</dbReference>
<dbReference type="KEGG" id="ptp:RCA23_c20000"/>
<accession>A0AAN0RJQ7</accession>
<sequence length="109" mass="12150">MPHADLKYSPDLSFDPQAMFTAIEQTILAHDSGSGDCKCRSYPAEASNHTHLLIEISMLTKPHRDEAFTRTLRDAIAAAVKHHLTQSCYISLAITYSDAMYLTDRHDVG</sequence>
<evidence type="ECO:0008006" key="3">
    <source>
        <dbReference type="Google" id="ProtNLM"/>
    </source>
</evidence>
<dbReference type="SUPFAM" id="SSF55331">
    <property type="entry name" value="Tautomerase/MIF"/>
    <property type="match status" value="1"/>
</dbReference>
<proteinExistence type="predicted"/>
<gene>
    <name evidence="1" type="ORF">RCA23_c20000</name>
</gene>
<dbReference type="RefSeq" id="WP_044050232.1">
    <property type="nucleotide sequence ID" value="NZ_CP003984.1"/>
</dbReference>
<dbReference type="Gene3D" id="3.30.429.10">
    <property type="entry name" value="Macrophage Migration Inhibitory Factor"/>
    <property type="match status" value="1"/>
</dbReference>
<dbReference type="EMBL" id="CP003984">
    <property type="protein sequence ID" value="AII87531.1"/>
    <property type="molecule type" value="Genomic_DNA"/>
</dbReference>
<name>A0AAN0RJQ7_9RHOB</name>
<dbReference type="AlphaFoldDB" id="A0AAN0RJQ7"/>
<protein>
    <recommendedName>
        <fullName evidence="3">5-carboxymethyl-2-hydroxymuconate isomerase</fullName>
    </recommendedName>
</protein>
<organism evidence="1 2">
    <name type="scientific">Planktomarina temperata RCA23</name>
    <dbReference type="NCBI Taxonomy" id="666509"/>
    <lineage>
        <taxon>Bacteria</taxon>
        <taxon>Pseudomonadati</taxon>
        <taxon>Pseudomonadota</taxon>
        <taxon>Alphaproteobacteria</taxon>
        <taxon>Rhodobacterales</taxon>
        <taxon>Paracoccaceae</taxon>
        <taxon>Planktomarina</taxon>
    </lineage>
</organism>